<gene>
    <name evidence="1" type="ORF">BDR25DRAFT_342461</name>
</gene>
<dbReference type="EMBL" id="MU003504">
    <property type="protein sequence ID" value="KAF2471854.1"/>
    <property type="molecule type" value="Genomic_DNA"/>
</dbReference>
<dbReference type="Proteomes" id="UP000799755">
    <property type="component" value="Unassembled WGS sequence"/>
</dbReference>
<comment type="caution">
    <text evidence="1">The sequence shown here is derived from an EMBL/GenBank/DDBJ whole genome shotgun (WGS) entry which is preliminary data.</text>
</comment>
<accession>A0ACB6QXY7</accession>
<organism evidence="1 2">
    <name type="scientific">Lindgomyces ingoldianus</name>
    <dbReference type="NCBI Taxonomy" id="673940"/>
    <lineage>
        <taxon>Eukaryota</taxon>
        <taxon>Fungi</taxon>
        <taxon>Dikarya</taxon>
        <taxon>Ascomycota</taxon>
        <taxon>Pezizomycotina</taxon>
        <taxon>Dothideomycetes</taxon>
        <taxon>Pleosporomycetidae</taxon>
        <taxon>Pleosporales</taxon>
        <taxon>Lindgomycetaceae</taxon>
        <taxon>Lindgomyces</taxon>
    </lineage>
</organism>
<evidence type="ECO:0000313" key="2">
    <source>
        <dbReference type="Proteomes" id="UP000799755"/>
    </source>
</evidence>
<name>A0ACB6QXY7_9PLEO</name>
<sequence length="453" mass="50715">MAVPAVSTRHILGDEPKSRPHPASPLSEPPLDELRATQFQASITPSKNSDASLRGKELRSTYHIYHEKESHKCISTSVDSTKERRFGPTIKECKEKRRRKREAEGKVPSPSPSAADDGSFFLHTPYLAFHDPPRVLYIGNSKHSHPAVLIHTSLFWRTWKIQLGPSIATPGVLDPRGVVCWRHNGGDRKALKADDRKLKGYKVRTWRLWGETGKRYVHGVKAARKAGVSPDPDNIEEASRDPIVPAVLEKDTMPNTIAVKEPHVPARADEVVYLKWTSPLSRDPRRYHFHYAGIDFFWKGTGTVRESRRCGAWLHFNHLKLVARLPVPRDEKLDDPSPQPEVCLGKYTSSIAAKKHGILELYDGAIWRLLSEYVPASLPQTHVQGHIRKAGGDREPDEEELLEQVHGTKKTTLYQVIVATAMCMIIGEKQKRETIRQIIELAASEGAGGAGGS</sequence>
<reference evidence="1" key="1">
    <citation type="journal article" date="2020" name="Stud. Mycol.">
        <title>101 Dothideomycetes genomes: a test case for predicting lifestyles and emergence of pathogens.</title>
        <authorList>
            <person name="Haridas S."/>
            <person name="Albert R."/>
            <person name="Binder M."/>
            <person name="Bloem J."/>
            <person name="Labutti K."/>
            <person name="Salamov A."/>
            <person name="Andreopoulos B."/>
            <person name="Baker S."/>
            <person name="Barry K."/>
            <person name="Bills G."/>
            <person name="Bluhm B."/>
            <person name="Cannon C."/>
            <person name="Castanera R."/>
            <person name="Culley D."/>
            <person name="Daum C."/>
            <person name="Ezra D."/>
            <person name="Gonzalez J."/>
            <person name="Henrissat B."/>
            <person name="Kuo A."/>
            <person name="Liang C."/>
            <person name="Lipzen A."/>
            <person name="Lutzoni F."/>
            <person name="Magnuson J."/>
            <person name="Mondo S."/>
            <person name="Nolan M."/>
            <person name="Ohm R."/>
            <person name="Pangilinan J."/>
            <person name="Park H.-J."/>
            <person name="Ramirez L."/>
            <person name="Alfaro M."/>
            <person name="Sun H."/>
            <person name="Tritt A."/>
            <person name="Yoshinaga Y."/>
            <person name="Zwiers L.-H."/>
            <person name="Turgeon B."/>
            <person name="Goodwin S."/>
            <person name="Spatafora J."/>
            <person name="Crous P."/>
            <person name="Grigoriev I."/>
        </authorList>
    </citation>
    <scope>NUCLEOTIDE SEQUENCE</scope>
    <source>
        <strain evidence="1">ATCC 200398</strain>
    </source>
</reference>
<evidence type="ECO:0000313" key="1">
    <source>
        <dbReference type="EMBL" id="KAF2471854.1"/>
    </source>
</evidence>
<keyword evidence="2" id="KW-1185">Reference proteome</keyword>
<proteinExistence type="predicted"/>
<protein>
    <submittedName>
        <fullName evidence="1">Uncharacterized protein</fullName>
    </submittedName>
</protein>